<comment type="caution">
    <text evidence="1">The sequence shown here is derived from an EMBL/GenBank/DDBJ whole genome shotgun (WGS) entry which is preliminary data.</text>
</comment>
<dbReference type="AlphaFoldDB" id="A0AAE8NAV7"/>
<accession>A0AAE8NAV7</accession>
<dbReference type="RefSeq" id="WP_146774178.1">
    <property type="nucleotide sequence ID" value="NZ_CADEUP010000002.1"/>
</dbReference>
<organism evidence="1 2">
    <name type="scientific">Burkholderia cepacia</name>
    <name type="common">Pseudomonas cepacia</name>
    <dbReference type="NCBI Taxonomy" id="292"/>
    <lineage>
        <taxon>Bacteria</taxon>
        <taxon>Pseudomonadati</taxon>
        <taxon>Pseudomonadota</taxon>
        <taxon>Betaproteobacteria</taxon>
        <taxon>Burkholderiales</taxon>
        <taxon>Burkholderiaceae</taxon>
        <taxon>Burkholderia</taxon>
        <taxon>Burkholderia cepacia complex</taxon>
    </lineage>
</organism>
<protein>
    <submittedName>
        <fullName evidence="1">Uncharacterized protein</fullName>
    </submittedName>
</protein>
<name>A0AAE8NAV7_BURCE</name>
<evidence type="ECO:0000313" key="1">
    <source>
        <dbReference type="EMBL" id="SPV16028.1"/>
    </source>
</evidence>
<dbReference type="EMBL" id="UARD01000004">
    <property type="protein sequence ID" value="SPV16028.1"/>
    <property type="molecule type" value="Genomic_DNA"/>
</dbReference>
<evidence type="ECO:0000313" key="2">
    <source>
        <dbReference type="Proteomes" id="UP000250416"/>
    </source>
</evidence>
<gene>
    <name evidence="1" type="ORF">NCTC10661_01204</name>
</gene>
<sequence length="211" mass="24401">MQKDSLVKLLAECDGAYPRFLQKAKEKTKSQKWGTGVGVPWSLEPYRMEMLGIKPGRMLKGESEPGPRRYCYSYDDEGRVIHVVKYGKLIGPADNRDWIRSDEFYEYFDGFVMRYVYDDTFREDPGSEITRIVKFAIVDDKNSVAYQIEKDDLEYTETIYSRAATGGIKNITVHWPEGPFPDRVLEVVGEGAELEIFEIRDRVKLPVYPES</sequence>
<proteinExistence type="predicted"/>
<reference evidence="1 2" key="1">
    <citation type="submission" date="2018-06" db="EMBL/GenBank/DDBJ databases">
        <authorList>
            <consortium name="Pathogen Informatics"/>
            <person name="Doyle S."/>
        </authorList>
    </citation>
    <scope>NUCLEOTIDE SEQUENCE [LARGE SCALE GENOMIC DNA]</scope>
    <source>
        <strain evidence="1 2">NCTC10661</strain>
    </source>
</reference>
<dbReference type="Proteomes" id="UP000250416">
    <property type="component" value="Unassembled WGS sequence"/>
</dbReference>